<dbReference type="SMART" id="SM00005">
    <property type="entry name" value="DEATH"/>
    <property type="match status" value="1"/>
</dbReference>
<dbReference type="GO" id="GO:0005123">
    <property type="term" value="F:death receptor binding"/>
    <property type="evidence" value="ECO:0007669"/>
    <property type="project" value="TreeGrafter"/>
</dbReference>
<dbReference type="Proteomes" id="UP001178508">
    <property type="component" value="Chromosome 1"/>
</dbReference>
<gene>
    <name evidence="3" type="ORF">XNOV1_A035539</name>
</gene>
<evidence type="ECO:0000313" key="4">
    <source>
        <dbReference type="Proteomes" id="UP001178508"/>
    </source>
</evidence>
<dbReference type="SMART" id="SM00031">
    <property type="entry name" value="DED"/>
    <property type="match status" value="1"/>
</dbReference>
<dbReference type="GO" id="GO:0042981">
    <property type="term" value="P:regulation of apoptotic process"/>
    <property type="evidence" value="ECO:0007669"/>
    <property type="project" value="InterPro"/>
</dbReference>
<dbReference type="PROSITE" id="PS50168">
    <property type="entry name" value="DED"/>
    <property type="match status" value="1"/>
</dbReference>
<dbReference type="Pfam" id="PF00531">
    <property type="entry name" value="Death"/>
    <property type="match status" value="1"/>
</dbReference>
<sequence length="189" mass="21719">MSSLQFNVVLLEISNQLSAAQLEQLKFLCNKDIGKRDLEKVDSGLKLFQFLVERRKLGEDNTECVGQLLRTVQRPDLAERLETFSCQPENTDNLPPELERAKLDIATEVLAENLGRNWRKLGRKLDLSDTKLDSISRRHPTELEETTVELMKEWRKSRGAEARTEDLISALRACRLNLTADKIEDKLQI</sequence>
<proteinExistence type="predicted"/>
<keyword evidence="4" id="KW-1185">Reference proteome</keyword>
<dbReference type="GO" id="GO:0045089">
    <property type="term" value="P:positive regulation of innate immune response"/>
    <property type="evidence" value="ECO:0007669"/>
    <property type="project" value="TreeGrafter"/>
</dbReference>
<dbReference type="InterPro" id="IPR016729">
    <property type="entry name" value="FADD"/>
</dbReference>
<dbReference type="FunFam" id="1.10.533.10:FF:000059">
    <property type="entry name" value="Fas-associated via death domain"/>
    <property type="match status" value="1"/>
</dbReference>
<dbReference type="EMBL" id="OY660864">
    <property type="protein sequence ID" value="CAJ1048601.1"/>
    <property type="molecule type" value="Genomic_DNA"/>
</dbReference>
<dbReference type="InterPro" id="IPR000488">
    <property type="entry name" value="Death_dom"/>
</dbReference>
<dbReference type="PANTHER" id="PTHR15077:SF10">
    <property type="entry name" value="FAS-ASSOCIATED DEATH DOMAIN PROTEIN"/>
    <property type="match status" value="1"/>
</dbReference>
<dbReference type="GO" id="GO:0097191">
    <property type="term" value="P:extrinsic apoptotic signaling pathway"/>
    <property type="evidence" value="ECO:0007669"/>
    <property type="project" value="TreeGrafter"/>
</dbReference>
<dbReference type="Gene3D" id="1.10.533.10">
    <property type="entry name" value="Death Domain, Fas"/>
    <property type="match status" value="2"/>
</dbReference>
<dbReference type="InterPro" id="IPR001875">
    <property type="entry name" value="DED_dom"/>
</dbReference>
<dbReference type="PANTHER" id="PTHR15077">
    <property type="entry name" value="FAS-ASSOCIATING DEATH DOMAIN-CONTAINING PROTEIN FADD"/>
    <property type="match status" value="1"/>
</dbReference>
<dbReference type="InterPro" id="IPR011029">
    <property type="entry name" value="DEATH-like_dom_sf"/>
</dbReference>
<evidence type="ECO:0000259" key="1">
    <source>
        <dbReference type="PROSITE" id="PS50017"/>
    </source>
</evidence>
<dbReference type="GO" id="GO:0089720">
    <property type="term" value="F:caspase binding"/>
    <property type="evidence" value="ECO:0007669"/>
    <property type="project" value="TreeGrafter"/>
</dbReference>
<dbReference type="SUPFAM" id="SSF47986">
    <property type="entry name" value="DEATH domain"/>
    <property type="match status" value="1"/>
</dbReference>
<dbReference type="GO" id="GO:0031265">
    <property type="term" value="C:CD95 death-inducing signaling complex"/>
    <property type="evidence" value="ECO:0007669"/>
    <property type="project" value="TreeGrafter"/>
</dbReference>
<organism evidence="3 4">
    <name type="scientific">Xyrichtys novacula</name>
    <name type="common">Pearly razorfish</name>
    <name type="synonym">Hemipteronotus novacula</name>
    <dbReference type="NCBI Taxonomy" id="13765"/>
    <lineage>
        <taxon>Eukaryota</taxon>
        <taxon>Metazoa</taxon>
        <taxon>Chordata</taxon>
        <taxon>Craniata</taxon>
        <taxon>Vertebrata</taxon>
        <taxon>Euteleostomi</taxon>
        <taxon>Actinopterygii</taxon>
        <taxon>Neopterygii</taxon>
        <taxon>Teleostei</taxon>
        <taxon>Neoteleostei</taxon>
        <taxon>Acanthomorphata</taxon>
        <taxon>Eupercaria</taxon>
        <taxon>Labriformes</taxon>
        <taxon>Labridae</taxon>
        <taxon>Xyrichtys</taxon>
    </lineage>
</organism>
<dbReference type="AlphaFoldDB" id="A0AAV1EJ06"/>
<feature type="domain" description="DED" evidence="2">
    <location>
        <begin position="5"/>
        <end position="83"/>
    </location>
</feature>
<accession>A0AAV1EJ06</accession>
<dbReference type="CDD" id="cd08336">
    <property type="entry name" value="DED_FADD"/>
    <property type="match status" value="1"/>
</dbReference>
<evidence type="ECO:0000259" key="2">
    <source>
        <dbReference type="PROSITE" id="PS50168"/>
    </source>
</evidence>
<name>A0AAV1EJ06_XYRNO</name>
<dbReference type="PROSITE" id="PS50017">
    <property type="entry name" value="DEATH_DOMAIN"/>
    <property type="match status" value="1"/>
</dbReference>
<evidence type="ECO:0000313" key="3">
    <source>
        <dbReference type="EMBL" id="CAJ1048601.1"/>
    </source>
</evidence>
<feature type="domain" description="Death" evidence="1">
    <location>
        <begin position="103"/>
        <end position="187"/>
    </location>
</feature>
<dbReference type="Pfam" id="PF01335">
    <property type="entry name" value="DED"/>
    <property type="match status" value="1"/>
</dbReference>
<protein>
    <submittedName>
        <fullName evidence="3">FAS-associated death domain protein</fullName>
    </submittedName>
</protein>
<reference evidence="3" key="1">
    <citation type="submission" date="2023-08" db="EMBL/GenBank/DDBJ databases">
        <authorList>
            <person name="Alioto T."/>
            <person name="Alioto T."/>
            <person name="Gomez Garrido J."/>
        </authorList>
    </citation>
    <scope>NUCLEOTIDE SEQUENCE</scope>
</reference>